<dbReference type="RefSeq" id="WP_337311644.1">
    <property type="nucleotide sequence ID" value="NZ_JAEKNS010000094.1"/>
</dbReference>
<dbReference type="InterPro" id="IPR029903">
    <property type="entry name" value="RmlD-like-bd"/>
</dbReference>
<comment type="function">
    <text evidence="2">Catalyzes the reduction of dTDP-6-deoxy-L-lyxo-4-hexulose to yield dTDP-L-rhamnose.</text>
</comment>
<dbReference type="UniPathway" id="UPA00124"/>
<dbReference type="NCBIfam" id="TIGR01214">
    <property type="entry name" value="rmlD"/>
    <property type="match status" value="1"/>
</dbReference>
<accession>A0A934K3K0</accession>
<comment type="similarity">
    <text evidence="1 2">Belongs to the dTDP-4-dehydrorhamnose reductase family.</text>
</comment>
<feature type="domain" description="RmlD-like substrate binding" evidence="3">
    <location>
        <begin position="1"/>
        <end position="279"/>
    </location>
</feature>
<protein>
    <recommendedName>
        <fullName evidence="2">dTDP-4-dehydrorhamnose reductase</fullName>
        <ecNumber evidence="2">1.1.1.133</ecNumber>
    </recommendedName>
</protein>
<dbReference type="GO" id="GO:0008831">
    <property type="term" value="F:dTDP-4-dehydrorhamnose reductase activity"/>
    <property type="evidence" value="ECO:0007669"/>
    <property type="project" value="UniProtKB-EC"/>
</dbReference>
<dbReference type="SUPFAM" id="SSF51735">
    <property type="entry name" value="NAD(P)-binding Rossmann-fold domains"/>
    <property type="match status" value="1"/>
</dbReference>
<evidence type="ECO:0000313" key="6">
    <source>
        <dbReference type="Proteomes" id="UP000248724"/>
    </source>
</evidence>
<dbReference type="EMBL" id="QHBU01000151">
    <property type="protein sequence ID" value="PZR80484.1"/>
    <property type="molecule type" value="Genomic_DNA"/>
</dbReference>
<organism evidence="5 6">
    <name type="scientific">Candidatus Aeolococcus gillhamiae</name>
    <dbReference type="NCBI Taxonomy" id="3127015"/>
    <lineage>
        <taxon>Bacteria</taxon>
        <taxon>Bacillati</taxon>
        <taxon>Candidatus Dormiibacterota</taxon>
        <taxon>Candidatus Dormibacteria</taxon>
        <taxon>Candidatus Aeolococcales</taxon>
        <taxon>Candidatus Aeolococcaceae</taxon>
        <taxon>Candidatus Aeolococcus</taxon>
    </lineage>
</organism>
<evidence type="ECO:0000313" key="7">
    <source>
        <dbReference type="Proteomes" id="UP000606991"/>
    </source>
</evidence>
<dbReference type="InterPro" id="IPR036291">
    <property type="entry name" value="NAD(P)-bd_dom_sf"/>
</dbReference>
<gene>
    <name evidence="5" type="primary">rfbD</name>
    <name evidence="5" type="ORF">DLM65_07980</name>
    <name evidence="4" type="ORF">JF886_08945</name>
</gene>
<proteinExistence type="inferred from homology"/>
<evidence type="ECO:0000256" key="2">
    <source>
        <dbReference type="RuleBase" id="RU364082"/>
    </source>
</evidence>
<comment type="caution">
    <text evidence="5">The sequence shown here is derived from an EMBL/GenBank/DDBJ whole genome shotgun (WGS) entry which is preliminary data.</text>
</comment>
<accession>A0A2W6AAE0</accession>
<evidence type="ECO:0000259" key="3">
    <source>
        <dbReference type="Pfam" id="PF04321"/>
    </source>
</evidence>
<dbReference type="AlphaFoldDB" id="A0A2W6AAE0"/>
<evidence type="ECO:0000313" key="4">
    <source>
        <dbReference type="EMBL" id="MBJ7594968.1"/>
    </source>
</evidence>
<reference evidence="4 7" key="3">
    <citation type="submission" date="2020-10" db="EMBL/GenBank/DDBJ databases">
        <title>Ca. Dormibacterota MAGs.</title>
        <authorList>
            <person name="Montgomery K."/>
        </authorList>
    </citation>
    <scope>NUCLEOTIDE SEQUENCE [LARGE SCALE GENOMIC DNA]</scope>
    <source>
        <strain evidence="4">SC8812_S17_18</strain>
    </source>
</reference>
<dbReference type="Proteomes" id="UP000606991">
    <property type="component" value="Unassembled WGS sequence"/>
</dbReference>
<dbReference type="Gene3D" id="3.40.50.720">
    <property type="entry name" value="NAD(P)-binding Rossmann-like Domain"/>
    <property type="match status" value="1"/>
</dbReference>
<dbReference type="Proteomes" id="UP000248724">
    <property type="component" value="Unassembled WGS sequence"/>
</dbReference>
<dbReference type="GO" id="GO:0005829">
    <property type="term" value="C:cytosol"/>
    <property type="evidence" value="ECO:0007669"/>
    <property type="project" value="TreeGrafter"/>
</dbReference>
<dbReference type="PANTHER" id="PTHR10491:SF4">
    <property type="entry name" value="METHIONINE ADENOSYLTRANSFERASE 2 SUBUNIT BETA"/>
    <property type="match status" value="1"/>
</dbReference>
<sequence>MKLLLTGADGQLGRELFDTATASGHAVHATTRAGCDITDAAAVASNLEEATPDVLVNCAAWTRVDAAESDRDGAFRANALGPRVLASACAARDVLLVHLSTDYVFDGTATDPVDEWQQPCPRSAYGASKLAGEAEVRGLARRHQVVRTSWLYGSHGPNFVLTMLRAAASGTPLRVVSDQVGTPTWTGHLAPALLRLIARDLPGTFHLTNSGQVSWHGFAQEIFAASGIATDVAAITTADWPTPAPRPAYSVLDNRVWRLLGESPLPDWRDGLHAYLAAIREQGVPGA</sequence>
<keyword evidence="2 4" id="KW-0560">Oxidoreductase</keyword>
<evidence type="ECO:0000256" key="1">
    <source>
        <dbReference type="ARBA" id="ARBA00010944"/>
    </source>
</evidence>
<reference evidence="5" key="2">
    <citation type="submission" date="2018-05" db="EMBL/GenBank/DDBJ databases">
        <authorList>
            <person name="Ferrari B."/>
        </authorList>
    </citation>
    <scope>NUCLEOTIDE SEQUENCE</scope>
    <source>
        <strain evidence="5">RRmetagenome_bin12</strain>
    </source>
</reference>
<evidence type="ECO:0000313" key="5">
    <source>
        <dbReference type="EMBL" id="PZR80484.1"/>
    </source>
</evidence>
<dbReference type="CDD" id="cd05254">
    <property type="entry name" value="dTDP_HR_like_SDR_e"/>
    <property type="match status" value="1"/>
</dbReference>
<keyword evidence="2" id="KW-0521">NADP</keyword>
<dbReference type="InterPro" id="IPR005913">
    <property type="entry name" value="dTDP_dehydrorham_reduct"/>
</dbReference>
<comment type="pathway">
    <text evidence="2">Carbohydrate biosynthesis; dTDP-L-rhamnose biosynthesis.</text>
</comment>
<dbReference type="Pfam" id="PF04321">
    <property type="entry name" value="RmlD_sub_bind"/>
    <property type="match status" value="1"/>
</dbReference>
<dbReference type="EC" id="1.1.1.133" evidence="2"/>
<dbReference type="PANTHER" id="PTHR10491">
    <property type="entry name" value="DTDP-4-DEHYDRORHAMNOSE REDUCTASE"/>
    <property type="match status" value="1"/>
</dbReference>
<dbReference type="Gene3D" id="3.90.25.10">
    <property type="entry name" value="UDP-galactose 4-epimerase, domain 1"/>
    <property type="match status" value="1"/>
</dbReference>
<name>A0A2W6AAE0_9BACT</name>
<reference evidence="5 6" key="1">
    <citation type="journal article" date="2017" name="Nature">
        <title>Atmospheric trace gases support primary production in Antarctic desert surface soil.</title>
        <authorList>
            <person name="Ji M."/>
            <person name="Greening C."/>
            <person name="Vanwonterghem I."/>
            <person name="Carere C.R."/>
            <person name="Bay S.K."/>
            <person name="Steen J.A."/>
            <person name="Montgomery K."/>
            <person name="Lines T."/>
            <person name="Beardall J."/>
            <person name="van Dorst J."/>
            <person name="Snape I."/>
            <person name="Stott M.B."/>
            <person name="Hugenholtz P."/>
            <person name="Ferrari B.C."/>
        </authorList>
    </citation>
    <scope>NUCLEOTIDE SEQUENCE [LARGE SCALE GENOMIC DNA]</scope>
    <source>
        <strain evidence="5">RRmetagenome_bin12</strain>
    </source>
</reference>
<dbReference type="EMBL" id="JAEKNS010000094">
    <property type="protein sequence ID" value="MBJ7594968.1"/>
    <property type="molecule type" value="Genomic_DNA"/>
</dbReference>
<dbReference type="GO" id="GO:0019305">
    <property type="term" value="P:dTDP-rhamnose biosynthetic process"/>
    <property type="evidence" value="ECO:0007669"/>
    <property type="project" value="UniProtKB-UniPathway"/>
</dbReference>